<protein>
    <recommendedName>
        <fullName evidence="2">UPF0235 protein F0357_00540</fullName>
    </recommendedName>
</protein>
<evidence type="ECO:0000256" key="1">
    <source>
        <dbReference type="ARBA" id="ARBA00010364"/>
    </source>
</evidence>
<evidence type="ECO:0000313" key="4">
    <source>
        <dbReference type="Proteomes" id="UP000332515"/>
    </source>
</evidence>
<dbReference type="Proteomes" id="UP000332515">
    <property type="component" value="Unassembled WGS sequence"/>
</dbReference>
<dbReference type="SUPFAM" id="SSF69786">
    <property type="entry name" value="YggU-like"/>
    <property type="match status" value="1"/>
</dbReference>
<reference evidence="3 4" key="1">
    <citation type="submission" date="2019-09" db="EMBL/GenBank/DDBJ databases">
        <title>Segnochrobactrum spirostomi gen. nov., sp. nov., isolated from the ciliate Spirostomum cf. yagiui and description of a novel family, Segnochrobactraceae fam. nov. within the order Rhizobiales of the class Alphaproteobacteria.</title>
        <authorList>
            <person name="Akter S."/>
            <person name="Shazib S.U.A."/>
            <person name="Shin M.K."/>
        </authorList>
    </citation>
    <scope>NUCLEOTIDE SEQUENCE [LARGE SCALE GENOMIC DNA]</scope>
    <source>
        <strain evidence="3 4">Sp-1</strain>
    </source>
</reference>
<sequence length="116" mass="11456">MSSGSSQKAAPPPARPWSTLSAGVSLRVRLTPRGGRDAVEGIAALSDGSTVLAARVRAVPEKGAANAALEALLAKTLALPRSTVAVTAGGTARLKTVTLSGEPAALAAALERAFAG</sequence>
<comment type="caution">
    <text evidence="3">The sequence shown here is derived from an EMBL/GenBank/DDBJ whole genome shotgun (WGS) entry which is preliminary data.</text>
</comment>
<name>A0A6A7XY56_9HYPH</name>
<dbReference type="RefSeq" id="WP_312861391.1">
    <property type="nucleotide sequence ID" value="NZ_VWNA01000001.1"/>
</dbReference>
<dbReference type="SMART" id="SM01152">
    <property type="entry name" value="DUF167"/>
    <property type="match status" value="1"/>
</dbReference>
<keyword evidence="4" id="KW-1185">Reference proteome</keyword>
<dbReference type="EMBL" id="VWNA01000001">
    <property type="protein sequence ID" value="MQT11186.1"/>
    <property type="molecule type" value="Genomic_DNA"/>
</dbReference>
<dbReference type="Gene3D" id="3.30.1200.10">
    <property type="entry name" value="YggU-like"/>
    <property type="match status" value="1"/>
</dbReference>
<dbReference type="HAMAP" id="MF_00634">
    <property type="entry name" value="UPF0235"/>
    <property type="match status" value="1"/>
</dbReference>
<proteinExistence type="inferred from homology"/>
<dbReference type="Pfam" id="PF02594">
    <property type="entry name" value="DUF167"/>
    <property type="match status" value="1"/>
</dbReference>
<evidence type="ECO:0000256" key="2">
    <source>
        <dbReference type="HAMAP-Rule" id="MF_00634"/>
    </source>
</evidence>
<dbReference type="AlphaFoldDB" id="A0A6A7XY56"/>
<evidence type="ECO:0000313" key="3">
    <source>
        <dbReference type="EMBL" id="MQT11186.1"/>
    </source>
</evidence>
<dbReference type="NCBIfam" id="NF002348">
    <property type="entry name" value="PRK01310.1"/>
    <property type="match status" value="1"/>
</dbReference>
<comment type="similarity">
    <text evidence="1 2">Belongs to the UPF0235 family.</text>
</comment>
<organism evidence="3 4">
    <name type="scientific">Segnochrobactrum spirostomi</name>
    <dbReference type="NCBI Taxonomy" id="2608987"/>
    <lineage>
        <taxon>Bacteria</taxon>
        <taxon>Pseudomonadati</taxon>
        <taxon>Pseudomonadota</taxon>
        <taxon>Alphaproteobacteria</taxon>
        <taxon>Hyphomicrobiales</taxon>
        <taxon>Segnochrobactraceae</taxon>
        <taxon>Segnochrobactrum</taxon>
    </lineage>
</organism>
<dbReference type="InterPro" id="IPR036591">
    <property type="entry name" value="YggU-like_sf"/>
</dbReference>
<dbReference type="InterPro" id="IPR003746">
    <property type="entry name" value="DUF167"/>
</dbReference>
<dbReference type="NCBIfam" id="TIGR00251">
    <property type="entry name" value="DUF167 family protein"/>
    <property type="match status" value="1"/>
</dbReference>
<gene>
    <name evidence="3" type="ORF">F0357_00540</name>
</gene>
<accession>A0A6A7XY56</accession>